<reference evidence="2 3" key="1">
    <citation type="submission" date="2020-08" db="EMBL/GenBank/DDBJ databases">
        <title>Genomic Encyclopedia of Type Strains, Phase III (KMG-III): the genomes of soil and plant-associated and newly described type strains.</title>
        <authorList>
            <person name="Whitman W."/>
        </authorList>
    </citation>
    <scope>NUCLEOTIDE SEQUENCE [LARGE SCALE GENOMIC DNA]</scope>
    <source>
        <strain evidence="2 3">CECT 3226</strain>
    </source>
</reference>
<organism evidence="2 3">
    <name type="scientific">Streptomyces griseoloalbus</name>
    <dbReference type="NCBI Taxonomy" id="67303"/>
    <lineage>
        <taxon>Bacteria</taxon>
        <taxon>Bacillati</taxon>
        <taxon>Actinomycetota</taxon>
        <taxon>Actinomycetes</taxon>
        <taxon>Kitasatosporales</taxon>
        <taxon>Streptomycetaceae</taxon>
        <taxon>Streptomyces</taxon>
    </lineage>
</organism>
<feature type="region of interest" description="Disordered" evidence="1">
    <location>
        <begin position="45"/>
        <end position="122"/>
    </location>
</feature>
<gene>
    <name evidence="2" type="ORF">FHS32_006059</name>
</gene>
<protein>
    <submittedName>
        <fullName evidence="2">Uncharacterized protein</fullName>
    </submittedName>
</protein>
<name>A0A7W8FCE0_9ACTN</name>
<evidence type="ECO:0000313" key="3">
    <source>
        <dbReference type="Proteomes" id="UP000568022"/>
    </source>
</evidence>
<proteinExistence type="predicted"/>
<comment type="caution">
    <text evidence="2">The sequence shown here is derived from an EMBL/GenBank/DDBJ whole genome shotgun (WGS) entry which is preliminary data.</text>
</comment>
<evidence type="ECO:0000256" key="1">
    <source>
        <dbReference type="SAM" id="MobiDB-lite"/>
    </source>
</evidence>
<dbReference type="EMBL" id="JACHJE010000017">
    <property type="protein sequence ID" value="MBB5129274.1"/>
    <property type="molecule type" value="Genomic_DNA"/>
</dbReference>
<feature type="region of interest" description="Disordered" evidence="1">
    <location>
        <begin position="1"/>
        <end position="20"/>
    </location>
</feature>
<feature type="compositionally biased region" description="Basic and acidic residues" evidence="1">
    <location>
        <begin position="69"/>
        <end position="79"/>
    </location>
</feature>
<accession>A0A7W8FCE0</accession>
<dbReference type="AlphaFoldDB" id="A0A7W8FCE0"/>
<sequence>MPFVRPYVRSDGTPVRGHSRWAPGARRQLTIFALVAVAAVGLGNSNTQAGETSAPRPKPGEGPAATHPIRLDRSADRAAPRMTVPRPTVSYPIEFATPQRKPTPPTPTVSYPIDLSTPDGER</sequence>
<evidence type="ECO:0000313" key="2">
    <source>
        <dbReference type="EMBL" id="MBB5129274.1"/>
    </source>
</evidence>
<keyword evidence="3" id="KW-1185">Reference proteome</keyword>
<dbReference type="Proteomes" id="UP000568022">
    <property type="component" value="Unassembled WGS sequence"/>
</dbReference>